<dbReference type="PROSITE" id="PS01302">
    <property type="entry name" value="UPF0758"/>
    <property type="match status" value="1"/>
</dbReference>
<dbReference type="Proteomes" id="UP000613030">
    <property type="component" value="Unassembled WGS sequence"/>
</dbReference>
<dbReference type="Pfam" id="PF04002">
    <property type="entry name" value="RadC"/>
    <property type="match status" value="1"/>
</dbReference>
<evidence type="ECO:0000259" key="6">
    <source>
        <dbReference type="PROSITE" id="PS50249"/>
    </source>
</evidence>
<evidence type="ECO:0000256" key="1">
    <source>
        <dbReference type="ARBA" id="ARBA00022670"/>
    </source>
</evidence>
<evidence type="ECO:0000256" key="2">
    <source>
        <dbReference type="ARBA" id="ARBA00022723"/>
    </source>
</evidence>
<gene>
    <name evidence="7" type="ORF">JI741_21565</name>
</gene>
<keyword evidence="4" id="KW-0862">Zinc</keyword>
<reference evidence="7 8" key="1">
    <citation type="submission" date="2021-01" db="EMBL/GenBank/DDBJ databases">
        <title>Chryseolinea sp. Jin1 Genome sequencing and assembly.</title>
        <authorList>
            <person name="Kim I."/>
        </authorList>
    </citation>
    <scope>NUCLEOTIDE SEQUENCE [LARGE SCALE GENOMIC DNA]</scope>
    <source>
        <strain evidence="7 8">Jin1</strain>
    </source>
</reference>
<dbReference type="InterPro" id="IPR001405">
    <property type="entry name" value="UPF0758"/>
</dbReference>
<dbReference type="InterPro" id="IPR020891">
    <property type="entry name" value="UPF0758_CS"/>
</dbReference>
<keyword evidence="2" id="KW-0479">Metal-binding</keyword>
<keyword evidence="3" id="KW-0378">Hydrolase</keyword>
<organism evidence="7 8">
    <name type="scientific">Chryseolinea lacunae</name>
    <dbReference type="NCBI Taxonomy" id="2801331"/>
    <lineage>
        <taxon>Bacteria</taxon>
        <taxon>Pseudomonadati</taxon>
        <taxon>Bacteroidota</taxon>
        <taxon>Cytophagia</taxon>
        <taxon>Cytophagales</taxon>
        <taxon>Fulvivirgaceae</taxon>
        <taxon>Chryseolinea</taxon>
    </lineage>
</organism>
<evidence type="ECO:0000313" key="7">
    <source>
        <dbReference type="EMBL" id="MBL0743834.1"/>
    </source>
</evidence>
<sequence length="227" mass="25728">MTIKLSDEERIRILNSDDLFEIMRKVLLREEKIDQDREHFWVIGLSNSNNILFVELISMGTVNSTLVEPMEVYSVALQKRAVKVMLVHNHPSGNLEPSENDKILTDRLIQVGLIIHVPVLDHLIISPIDYVSFSDIGLLAELQKSLRFVPRYKQIEQLKKLAEEAGRLEGKIEGLKQGLVKGKEEGIKEGSVARSIQIARLLKEKNMSDEEIAEITGLPLEEVKKLG</sequence>
<evidence type="ECO:0000313" key="8">
    <source>
        <dbReference type="Proteomes" id="UP000613030"/>
    </source>
</evidence>
<name>A0ABS1KWJ1_9BACT</name>
<dbReference type="RefSeq" id="WP_202013352.1">
    <property type="nucleotide sequence ID" value="NZ_JAERRB010000008.1"/>
</dbReference>
<keyword evidence="8" id="KW-1185">Reference proteome</keyword>
<evidence type="ECO:0000256" key="3">
    <source>
        <dbReference type="ARBA" id="ARBA00022801"/>
    </source>
</evidence>
<evidence type="ECO:0000256" key="5">
    <source>
        <dbReference type="ARBA" id="ARBA00023049"/>
    </source>
</evidence>
<dbReference type="CDD" id="cd08071">
    <property type="entry name" value="MPN_DUF2466"/>
    <property type="match status" value="1"/>
</dbReference>
<feature type="domain" description="MPN" evidence="6">
    <location>
        <begin position="12"/>
        <end position="139"/>
    </location>
</feature>
<keyword evidence="5" id="KW-0482">Metalloprotease</keyword>
<dbReference type="PANTHER" id="PTHR30471">
    <property type="entry name" value="DNA REPAIR PROTEIN RADC"/>
    <property type="match status" value="1"/>
</dbReference>
<protein>
    <submittedName>
        <fullName evidence="7">DNA repair protein</fullName>
    </submittedName>
</protein>
<comment type="caution">
    <text evidence="7">The sequence shown here is derived from an EMBL/GenBank/DDBJ whole genome shotgun (WGS) entry which is preliminary data.</text>
</comment>
<dbReference type="EMBL" id="JAERRB010000008">
    <property type="protein sequence ID" value="MBL0743834.1"/>
    <property type="molecule type" value="Genomic_DNA"/>
</dbReference>
<evidence type="ECO:0000256" key="4">
    <source>
        <dbReference type="ARBA" id="ARBA00022833"/>
    </source>
</evidence>
<dbReference type="PROSITE" id="PS50249">
    <property type="entry name" value="MPN"/>
    <property type="match status" value="1"/>
</dbReference>
<dbReference type="InterPro" id="IPR025657">
    <property type="entry name" value="RadC_JAB"/>
</dbReference>
<dbReference type="InterPro" id="IPR037518">
    <property type="entry name" value="MPN"/>
</dbReference>
<accession>A0ABS1KWJ1</accession>
<dbReference type="PANTHER" id="PTHR30471:SF3">
    <property type="entry name" value="UPF0758 PROTEIN YEES-RELATED"/>
    <property type="match status" value="1"/>
</dbReference>
<keyword evidence="1" id="KW-0645">Protease</keyword>
<dbReference type="Gene3D" id="3.40.140.10">
    <property type="entry name" value="Cytidine Deaminase, domain 2"/>
    <property type="match status" value="1"/>
</dbReference>
<proteinExistence type="predicted"/>